<dbReference type="InterPro" id="IPR036390">
    <property type="entry name" value="WH_DNA-bd_sf"/>
</dbReference>
<dbReference type="RefSeq" id="WP_344020069.1">
    <property type="nucleotide sequence ID" value="NZ_BAAAJK010000006.1"/>
</dbReference>
<keyword evidence="3" id="KW-0804">Transcription</keyword>
<dbReference type="InterPro" id="IPR050707">
    <property type="entry name" value="HTH_MetabolicPath_Reg"/>
</dbReference>
<dbReference type="PROSITE" id="PS51078">
    <property type="entry name" value="ICLR_ED"/>
    <property type="match status" value="1"/>
</dbReference>
<accession>A0ABP4I971</accession>
<dbReference type="PANTHER" id="PTHR30136">
    <property type="entry name" value="HELIX-TURN-HELIX TRANSCRIPTIONAL REGULATOR, ICLR FAMILY"/>
    <property type="match status" value="1"/>
</dbReference>
<comment type="caution">
    <text evidence="6">The sequence shown here is derived from an EMBL/GenBank/DDBJ whole genome shotgun (WGS) entry which is preliminary data.</text>
</comment>
<reference evidence="7" key="1">
    <citation type="journal article" date="2019" name="Int. J. Syst. Evol. Microbiol.">
        <title>The Global Catalogue of Microorganisms (GCM) 10K type strain sequencing project: providing services to taxonomists for standard genome sequencing and annotation.</title>
        <authorList>
            <consortium name="The Broad Institute Genomics Platform"/>
            <consortium name="The Broad Institute Genome Sequencing Center for Infectious Disease"/>
            <person name="Wu L."/>
            <person name="Ma J."/>
        </authorList>
    </citation>
    <scope>NUCLEOTIDE SEQUENCE [LARGE SCALE GENOMIC DNA]</scope>
    <source>
        <strain evidence="7">JCM 11896</strain>
    </source>
</reference>
<dbReference type="Pfam" id="PF01614">
    <property type="entry name" value="IclR_C"/>
    <property type="match status" value="1"/>
</dbReference>
<dbReference type="Gene3D" id="1.10.10.10">
    <property type="entry name" value="Winged helix-like DNA-binding domain superfamily/Winged helix DNA-binding domain"/>
    <property type="match status" value="1"/>
</dbReference>
<dbReference type="Proteomes" id="UP001501414">
    <property type="component" value="Unassembled WGS sequence"/>
</dbReference>
<dbReference type="SMART" id="SM00346">
    <property type="entry name" value="HTH_ICLR"/>
    <property type="match status" value="1"/>
</dbReference>
<dbReference type="SUPFAM" id="SSF46785">
    <property type="entry name" value="Winged helix' DNA-binding domain"/>
    <property type="match status" value="1"/>
</dbReference>
<dbReference type="InterPro" id="IPR014757">
    <property type="entry name" value="Tscrpt_reg_IclR_C"/>
</dbReference>
<dbReference type="EMBL" id="BAAAJK010000006">
    <property type="protein sequence ID" value="GAA1384940.1"/>
    <property type="molecule type" value="Genomic_DNA"/>
</dbReference>
<dbReference type="SUPFAM" id="SSF55781">
    <property type="entry name" value="GAF domain-like"/>
    <property type="match status" value="1"/>
</dbReference>
<organism evidence="6 7">
    <name type="scientific">Pseudonocardia kongjuensis</name>
    <dbReference type="NCBI Taxonomy" id="102227"/>
    <lineage>
        <taxon>Bacteria</taxon>
        <taxon>Bacillati</taxon>
        <taxon>Actinomycetota</taxon>
        <taxon>Actinomycetes</taxon>
        <taxon>Pseudonocardiales</taxon>
        <taxon>Pseudonocardiaceae</taxon>
        <taxon>Pseudonocardia</taxon>
    </lineage>
</organism>
<proteinExistence type="predicted"/>
<evidence type="ECO:0000259" key="5">
    <source>
        <dbReference type="PROSITE" id="PS51078"/>
    </source>
</evidence>
<sequence>MGNPVRSRESGVQSVDRAITVLELIAGLGEAGVSELAAALEVHKSTAFRLLGALEEHGLVEQIGDRGKYRLGFGLIPLAGRVAERLEVTTQGRPVCDELAARLGETVNIAIPDRGFAVNVDQARGPAMVTTYNWLGRITPMHNTSSGKVLLAAAVADDPTALPEEVRPADRNALSRELAEVTAAGYAWSLEELETGLNAVAAPVRDHSGSVVAALSVSGPSYRLPVERIEEITPEVVAAGREISRRMGFWEPV</sequence>
<dbReference type="Gene3D" id="3.30.450.40">
    <property type="match status" value="1"/>
</dbReference>
<dbReference type="InterPro" id="IPR005471">
    <property type="entry name" value="Tscrpt_reg_IclR_N"/>
</dbReference>
<dbReference type="PROSITE" id="PS51077">
    <property type="entry name" value="HTH_ICLR"/>
    <property type="match status" value="1"/>
</dbReference>
<evidence type="ECO:0000313" key="7">
    <source>
        <dbReference type="Proteomes" id="UP001501414"/>
    </source>
</evidence>
<evidence type="ECO:0000256" key="3">
    <source>
        <dbReference type="ARBA" id="ARBA00023163"/>
    </source>
</evidence>
<dbReference type="InterPro" id="IPR036388">
    <property type="entry name" value="WH-like_DNA-bd_sf"/>
</dbReference>
<evidence type="ECO:0000313" key="6">
    <source>
        <dbReference type="EMBL" id="GAA1384940.1"/>
    </source>
</evidence>
<dbReference type="PANTHER" id="PTHR30136:SF24">
    <property type="entry name" value="HTH-TYPE TRANSCRIPTIONAL REPRESSOR ALLR"/>
    <property type="match status" value="1"/>
</dbReference>
<name>A0ABP4I971_9PSEU</name>
<evidence type="ECO:0000256" key="1">
    <source>
        <dbReference type="ARBA" id="ARBA00023015"/>
    </source>
</evidence>
<dbReference type="Pfam" id="PF09339">
    <property type="entry name" value="HTH_IclR"/>
    <property type="match status" value="1"/>
</dbReference>
<keyword evidence="7" id="KW-1185">Reference proteome</keyword>
<keyword evidence="1" id="KW-0805">Transcription regulation</keyword>
<keyword evidence="2" id="KW-0238">DNA-binding</keyword>
<feature type="domain" description="IclR-ED" evidence="5">
    <location>
        <begin position="74"/>
        <end position="249"/>
    </location>
</feature>
<protein>
    <submittedName>
        <fullName evidence="6">IclR family transcriptional regulator</fullName>
    </submittedName>
</protein>
<gene>
    <name evidence="6" type="ORF">GCM10009613_16550</name>
</gene>
<evidence type="ECO:0000259" key="4">
    <source>
        <dbReference type="PROSITE" id="PS51077"/>
    </source>
</evidence>
<dbReference type="InterPro" id="IPR029016">
    <property type="entry name" value="GAF-like_dom_sf"/>
</dbReference>
<feature type="domain" description="HTH iclR-type" evidence="4">
    <location>
        <begin position="12"/>
        <end position="73"/>
    </location>
</feature>
<evidence type="ECO:0000256" key="2">
    <source>
        <dbReference type="ARBA" id="ARBA00023125"/>
    </source>
</evidence>